<reference evidence="13 14" key="1">
    <citation type="journal article" date="2017" name="Front. Microbiol.">
        <title>Genome Sequence of Desulfurella amilsii Strain TR1 and Comparative Genomics of Desulfurellaceae Family.</title>
        <authorList>
            <person name="Florentino A.P."/>
            <person name="Stams A.J."/>
            <person name="Sanchez-Andrea I."/>
        </authorList>
    </citation>
    <scope>NUCLEOTIDE SEQUENCE [LARGE SCALE GENOMIC DNA]</scope>
    <source>
        <strain evidence="13 14">TR1</strain>
    </source>
</reference>
<keyword evidence="7 10" id="KW-0472">Membrane</keyword>
<evidence type="ECO:0000313" key="14">
    <source>
        <dbReference type="Proteomes" id="UP000194141"/>
    </source>
</evidence>
<dbReference type="RefSeq" id="WP_086033705.1">
    <property type="nucleotide sequence ID" value="NZ_MDSU01000018.1"/>
</dbReference>
<keyword evidence="14" id="KW-1185">Reference proteome</keyword>
<dbReference type="PANTHER" id="PTHR13822:SF10">
    <property type="entry name" value="ATP SYNTHASE EPSILON CHAIN, CHLOROPLASTIC"/>
    <property type="match status" value="1"/>
</dbReference>
<keyword evidence="10" id="KW-0375">Hydrogen ion transport</keyword>
<accession>A0A1X4XV87</accession>
<dbReference type="PANTHER" id="PTHR13822">
    <property type="entry name" value="ATP SYNTHASE DELTA/EPSILON CHAIN"/>
    <property type="match status" value="1"/>
</dbReference>
<dbReference type="SUPFAM" id="SSF51344">
    <property type="entry name" value="Epsilon subunit of F1F0-ATP synthase N-terminal domain"/>
    <property type="match status" value="1"/>
</dbReference>
<dbReference type="CDD" id="cd12152">
    <property type="entry name" value="F1-ATPase_delta"/>
    <property type="match status" value="1"/>
</dbReference>
<dbReference type="AlphaFoldDB" id="A0A1X4XV87"/>
<sequence>MEKINCTIVTPEKLIVSKEVDQVIAPGIVGEFGVLPNHVPFISILDVGVVKLFYDNLQDKYVVAGGYLEFDNNVANILCDEVFTKDNVTKEEANKALSELESKLNEEKPNTSEYENINKDLLKYKYILNVLFEGEK</sequence>
<dbReference type="GO" id="GO:0012505">
    <property type="term" value="C:endomembrane system"/>
    <property type="evidence" value="ECO:0007669"/>
    <property type="project" value="UniProtKB-SubCell"/>
</dbReference>
<keyword evidence="4 10" id="KW-0813">Transport</keyword>
<comment type="subcellular location">
    <subcellularLocation>
        <location evidence="10">Cell membrane</location>
        <topology evidence="10">Peripheral membrane protein</topology>
    </subcellularLocation>
    <subcellularLocation>
        <location evidence="2">Endomembrane system</location>
        <topology evidence="2">Peripheral membrane protein</topology>
    </subcellularLocation>
</comment>
<dbReference type="GO" id="GO:0005524">
    <property type="term" value="F:ATP binding"/>
    <property type="evidence" value="ECO:0007669"/>
    <property type="project" value="UniProtKB-UniRule"/>
</dbReference>
<evidence type="ECO:0000256" key="4">
    <source>
        <dbReference type="ARBA" id="ARBA00022448"/>
    </source>
</evidence>
<dbReference type="STRING" id="1562698.DESAMIL20_1002"/>
<keyword evidence="6 10" id="KW-0406">Ion transport</keyword>
<evidence type="ECO:0000256" key="2">
    <source>
        <dbReference type="ARBA" id="ARBA00004184"/>
    </source>
</evidence>
<comment type="similarity">
    <text evidence="3 10 11">Belongs to the ATPase epsilon chain family.</text>
</comment>
<dbReference type="Proteomes" id="UP000194141">
    <property type="component" value="Unassembled WGS sequence"/>
</dbReference>
<comment type="subunit">
    <text evidence="10 11">F-type ATPases have 2 components, CF(1) - the catalytic core - and CF(0) - the membrane proton channel. CF(1) has five subunits: alpha(3), beta(3), gamma(1), delta(1), epsilon(1). CF(0) has three main subunits: a, b and c.</text>
</comment>
<dbReference type="InterPro" id="IPR001469">
    <property type="entry name" value="ATP_synth_F1_dsu/esu"/>
</dbReference>
<dbReference type="NCBIfam" id="TIGR01216">
    <property type="entry name" value="ATP_synt_epsi"/>
    <property type="match status" value="1"/>
</dbReference>
<protein>
    <recommendedName>
        <fullName evidence="10">ATP synthase epsilon chain</fullName>
    </recommendedName>
    <alternativeName>
        <fullName evidence="10">ATP synthase F1 sector epsilon subunit</fullName>
    </alternativeName>
    <alternativeName>
        <fullName evidence="10">F-ATPase epsilon subunit</fullName>
    </alternativeName>
</protein>
<keyword evidence="8 10" id="KW-0139">CF(1)</keyword>
<name>A0A1X4XV87_9BACT</name>
<comment type="caution">
    <text evidence="13">The sequence shown here is derived from an EMBL/GenBank/DDBJ whole genome shotgun (WGS) entry which is preliminary data.</text>
</comment>
<evidence type="ECO:0000256" key="6">
    <source>
        <dbReference type="ARBA" id="ARBA00023065"/>
    </source>
</evidence>
<dbReference type="GO" id="GO:0016787">
    <property type="term" value="F:hydrolase activity"/>
    <property type="evidence" value="ECO:0007669"/>
    <property type="project" value="UniProtKB-KW"/>
</dbReference>
<evidence type="ECO:0000256" key="10">
    <source>
        <dbReference type="HAMAP-Rule" id="MF_00530"/>
    </source>
</evidence>
<evidence type="ECO:0000259" key="12">
    <source>
        <dbReference type="Pfam" id="PF02823"/>
    </source>
</evidence>
<dbReference type="Gene3D" id="2.60.15.10">
    <property type="entry name" value="F0F1 ATP synthase delta/epsilon subunit, N-terminal"/>
    <property type="match status" value="1"/>
</dbReference>
<dbReference type="OrthoDB" id="9799969at2"/>
<evidence type="ECO:0000256" key="8">
    <source>
        <dbReference type="ARBA" id="ARBA00023196"/>
    </source>
</evidence>
<dbReference type="InterPro" id="IPR036771">
    <property type="entry name" value="ATPsynth_dsu/esu_N"/>
</dbReference>
<keyword evidence="13" id="KW-0378">Hydrolase</keyword>
<dbReference type="EMBL" id="MDSU01000018">
    <property type="protein sequence ID" value="OSS41449.1"/>
    <property type="molecule type" value="Genomic_DNA"/>
</dbReference>
<evidence type="ECO:0000256" key="3">
    <source>
        <dbReference type="ARBA" id="ARBA00005712"/>
    </source>
</evidence>
<keyword evidence="9 10" id="KW-0066">ATP synthesis</keyword>
<proteinExistence type="inferred from homology"/>
<evidence type="ECO:0000256" key="9">
    <source>
        <dbReference type="ARBA" id="ARBA00023310"/>
    </source>
</evidence>
<evidence type="ECO:0000313" key="13">
    <source>
        <dbReference type="EMBL" id="OSS41449.1"/>
    </source>
</evidence>
<dbReference type="Pfam" id="PF02823">
    <property type="entry name" value="ATP-synt_DE_N"/>
    <property type="match status" value="1"/>
</dbReference>
<evidence type="ECO:0000256" key="1">
    <source>
        <dbReference type="ARBA" id="ARBA00003543"/>
    </source>
</evidence>
<comment type="function">
    <text evidence="1 10">Produces ATP from ADP in the presence of a proton gradient across the membrane.</text>
</comment>
<dbReference type="InterPro" id="IPR020546">
    <property type="entry name" value="ATP_synth_F1_dsu/esu_N"/>
</dbReference>
<evidence type="ECO:0000256" key="7">
    <source>
        <dbReference type="ARBA" id="ARBA00023136"/>
    </source>
</evidence>
<organism evidence="13 14">
    <name type="scientific">Desulfurella amilsii</name>
    <dbReference type="NCBI Taxonomy" id="1562698"/>
    <lineage>
        <taxon>Bacteria</taxon>
        <taxon>Pseudomonadati</taxon>
        <taxon>Campylobacterota</taxon>
        <taxon>Desulfurellia</taxon>
        <taxon>Desulfurellales</taxon>
        <taxon>Desulfurellaceae</taxon>
        <taxon>Desulfurella</taxon>
    </lineage>
</organism>
<dbReference type="HAMAP" id="MF_00530">
    <property type="entry name" value="ATP_synth_epsil_bac"/>
    <property type="match status" value="1"/>
</dbReference>
<evidence type="ECO:0000256" key="5">
    <source>
        <dbReference type="ARBA" id="ARBA00022475"/>
    </source>
</evidence>
<dbReference type="GO" id="GO:0005886">
    <property type="term" value="C:plasma membrane"/>
    <property type="evidence" value="ECO:0007669"/>
    <property type="project" value="UniProtKB-SubCell"/>
</dbReference>
<evidence type="ECO:0000256" key="11">
    <source>
        <dbReference type="RuleBase" id="RU003656"/>
    </source>
</evidence>
<feature type="domain" description="ATP synthase F1 complex delta/epsilon subunit N-terminal" evidence="12">
    <location>
        <begin position="5"/>
        <end position="81"/>
    </location>
</feature>
<dbReference type="GO" id="GO:0045259">
    <property type="term" value="C:proton-transporting ATP synthase complex"/>
    <property type="evidence" value="ECO:0007669"/>
    <property type="project" value="UniProtKB-KW"/>
</dbReference>
<gene>
    <name evidence="10" type="primary">atpC</name>
    <name evidence="13" type="ORF">DESAMIL20_1002</name>
</gene>
<dbReference type="GO" id="GO:0046933">
    <property type="term" value="F:proton-transporting ATP synthase activity, rotational mechanism"/>
    <property type="evidence" value="ECO:0007669"/>
    <property type="project" value="UniProtKB-UniRule"/>
</dbReference>
<keyword evidence="5 10" id="KW-1003">Cell membrane</keyword>